<dbReference type="Pfam" id="PF00565">
    <property type="entry name" value="SNase"/>
    <property type="match status" value="1"/>
</dbReference>
<feature type="region of interest" description="Disordered" evidence="4">
    <location>
        <begin position="28"/>
        <end position="54"/>
    </location>
</feature>
<dbReference type="SMART" id="SM00318">
    <property type="entry name" value="SNc"/>
    <property type="match status" value="1"/>
</dbReference>
<dbReference type="GO" id="GO:0016787">
    <property type="term" value="F:hydrolase activity"/>
    <property type="evidence" value="ECO:0007669"/>
    <property type="project" value="UniProtKB-KW"/>
</dbReference>
<sequence length="189" mass="20017">MVAVGSCLSVCAAATGCLDFGGPLVADDDDPGDGDDDDTSAETSSNTTSDHRCGPTSGVVDRVIDGDTILLESGDRVRYILVDTPEITAGKNECWGTEASAYNQQLVEGHTISIEYDQECEDQYGRLLAYVSVDGMEVNRALLEGGFACILHISPNGDAKFTAYQNLENAAKQAGTGMWSACAKVTCEW</sequence>
<dbReference type="SUPFAM" id="SSF50199">
    <property type="entry name" value="Staphylococcal nuclease"/>
    <property type="match status" value="1"/>
</dbReference>
<dbReference type="PROSITE" id="PS50830">
    <property type="entry name" value="TNASE_3"/>
    <property type="match status" value="1"/>
</dbReference>
<proteinExistence type="predicted"/>
<dbReference type="InterPro" id="IPR016071">
    <property type="entry name" value="Staphylococal_nuclease_OB-fold"/>
</dbReference>
<evidence type="ECO:0000256" key="2">
    <source>
        <dbReference type="ARBA" id="ARBA00022759"/>
    </source>
</evidence>
<organism evidence="6 7">
    <name type="scientific">Enhygromyxa salina</name>
    <dbReference type="NCBI Taxonomy" id="215803"/>
    <lineage>
        <taxon>Bacteria</taxon>
        <taxon>Pseudomonadati</taxon>
        <taxon>Myxococcota</taxon>
        <taxon>Polyangia</taxon>
        <taxon>Nannocystales</taxon>
        <taxon>Nannocystaceae</taxon>
        <taxon>Enhygromyxa</taxon>
    </lineage>
</organism>
<dbReference type="PANTHER" id="PTHR12302:SF3">
    <property type="entry name" value="SERINE_THREONINE-PROTEIN KINASE 31"/>
    <property type="match status" value="1"/>
</dbReference>
<protein>
    <submittedName>
        <fullName evidence="6">Endonuclease YncB</fullName>
        <ecNumber evidence="6">3.1.-.-</ecNumber>
    </submittedName>
</protein>
<accession>A0A2S9YWJ4</accession>
<dbReference type="EC" id="3.1.-.-" evidence="6"/>
<dbReference type="PANTHER" id="PTHR12302">
    <property type="entry name" value="EBNA2 BINDING PROTEIN P100"/>
    <property type="match status" value="1"/>
</dbReference>
<evidence type="ECO:0000313" key="7">
    <source>
        <dbReference type="Proteomes" id="UP000238823"/>
    </source>
</evidence>
<gene>
    <name evidence="6" type="primary">yncB</name>
    <name evidence="6" type="ORF">ENSA7_08190</name>
</gene>
<reference evidence="6 7" key="1">
    <citation type="submission" date="2018-03" db="EMBL/GenBank/DDBJ databases">
        <title>Draft Genome Sequences of the Obligatory Marine Myxobacteria Enhygromyxa salina SWB007.</title>
        <authorList>
            <person name="Poehlein A."/>
            <person name="Moghaddam J.A."/>
            <person name="Harms H."/>
            <person name="Alanjari M."/>
            <person name="Koenig G.M."/>
            <person name="Daniel R."/>
            <person name="Schaeberle T.F."/>
        </authorList>
    </citation>
    <scope>NUCLEOTIDE SEQUENCE [LARGE SCALE GENOMIC DNA]</scope>
    <source>
        <strain evidence="6 7">SWB007</strain>
    </source>
</reference>
<comment type="caution">
    <text evidence="6">The sequence shown here is derived from an EMBL/GenBank/DDBJ whole genome shotgun (WGS) entry which is preliminary data.</text>
</comment>
<keyword evidence="1" id="KW-0540">Nuclease</keyword>
<dbReference type="GO" id="GO:0004519">
    <property type="term" value="F:endonuclease activity"/>
    <property type="evidence" value="ECO:0007669"/>
    <property type="project" value="UniProtKB-KW"/>
</dbReference>
<name>A0A2S9YWJ4_9BACT</name>
<evidence type="ECO:0000256" key="1">
    <source>
        <dbReference type="ARBA" id="ARBA00022722"/>
    </source>
</evidence>
<evidence type="ECO:0000259" key="5">
    <source>
        <dbReference type="PROSITE" id="PS50830"/>
    </source>
</evidence>
<dbReference type="Proteomes" id="UP000238823">
    <property type="component" value="Unassembled WGS sequence"/>
</dbReference>
<keyword evidence="2 6" id="KW-0255">Endonuclease</keyword>
<feature type="compositionally biased region" description="Acidic residues" evidence="4">
    <location>
        <begin position="28"/>
        <end position="40"/>
    </location>
</feature>
<keyword evidence="3 6" id="KW-0378">Hydrolase</keyword>
<dbReference type="EMBL" id="PVNL01000021">
    <property type="protein sequence ID" value="PRQ09454.1"/>
    <property type="molecule type" value="Genomic_DNA"/>
</dbReference>
<evidence type="ECO:0000256" key="3">
    <source>
        <dbReference type="ARBA" id="ARBA00022801"/>
    </source>
</evidence>
<evidence type="ECO:0000313" key="6">
    <source>
        <dbReference type="EMBL" id="PRQ09454.1"/>
    </source>
</evidence>
<evidence type="ECO:0000256" key="4">
    <source>
        <dbReference type="SAM" id="MobiDB-lite"/>
    </source>
</evidence>
<dbReference type="Gene3D" id="2.40.50.90">
    <property type="match status" value="1"/>
</dbReference>
<dbReference type="InterPro" id="IPR035437">
    <property type="entry name" value="SNase_OB-fold_sf"/>
</dbReference>
<feature type="domain" description="TNase-like" evidence="5">
    <location>
        <begin position="54"/>
        <end position="181"/>
    </location>
</feature>
<dbReference type="AlphaFoldDB" id="A0A2S9YWJ4"/>